<accession>A0A853K936</accession>
<protein>
    <recommendedName>
        <fullName evidence="3">Anti-bacteriophage protein A/HamA C-terminal domain-containing protein</fullName>
    </recommendedName>
</protein>
<reference evidence="1 2" key="1">
    <citation type="submission" date="2016-02" db="EMBL/GenBank/DDBJ databases">
        <title>Draft genome sequence of Acidibacillus ferrooxidans SLC66.</title>
        <authorList>
            <person name="Oliveira G."/>
            <person name="Nancucheo I."/>
            <person name="Dall'Agnol H."/>
            <person name="Johnson B."/>
            <person name="Oliveira R."/>
            <person name="Nunes G.L."/>
            <person name="Tzotzos G."/>
            <person name="Orellana S.C."/>
            <person name="Salim A.C."/>
            <person name="Araujo F.M."/>
        </authorList>
    </citation>
    <scope>NUCLEOTIDE SEQUENCE [LARGE SCALE GENOMIC DNA]</scope>
    <source>
        <strain evidence="1 2">SLC66</strain>
    </source>
</reference>
<sequence length="296" mass="33706">MTAEKSILNLTEKIESAMNESILALQSLLRIEKYESSTHHTVIVTGWDNDRDSKHLIAQYLVGLRASAIDCALNIKAYLLEDSDVGKVDLRGSVSEIVGASNDSLTKVQKRDERNPWLAEAIWHLCLVLANKKPEIHPPGRVIAVKDVHVKAKDHGLDGLALYVNDQGIGLSVIESKAYKNDPSRAIEKAIKYFKEIDGDKHTTRIRQDVNAMRIGLPRDVQEQVRGLFWNKLRTYMPNPHYDAATIMDWTQPHNVFSRHLSVDKESIIVMPHIIRDFDRFFEEISDLMREFVEGL</sequence>
<evidence type="ECO:0000313" key="2">
    <source>
        <dbReference type="Proteomes" id="UP000077421"/>
    </source>
</evidence>
<dbReference type="RefSeq" id="WP_067567026.1">
    <property type="nucleotide sequence ID" value="NZ_LSUQ01000068.1"/>
</dbReference>
<comment type="caution">
    <text evidence="1">The sequence shown here is derived from an EMBL/GenBank/DDBJ whole genome shotgun (WGS) entry which is preliminary data.</text>
</comment>
<dbReference type="EMBL" id="LSUQ01000068">
    <property type="protein sequence ID" value="OAG91648.1"/>
    <property type="molecule type" value="Genomic_DNA"/>
</dbReference>
<gene>
    <name evidence="1" type="ORF">AYW79_13680</name>
</gene>
<evidence type="ECO:0000313" key="1">
    <source>
        <dbReference type="EMBL" id="OAG91648.1"/>
    </source>
</evidence>
<dbReference type="OrthoDB" id="3344268at2"/>
<name>A0A853K936_9BACL</name>
<dbReference type="AlphaFoldDB" id="A0A853K936"/>
<dbReference type="Proteomes" id="UP000077421">
    <property type="component" value="Unassembled WGS sequence"/>
</dbReference>
<proteinExistence type="predicted"/>
<evidence type="ECO:0008006" key="3">
    <source>
        <dbReference type="Google" id="ProtNLM"/>
    </source>
</evidence>
<organism evidence="1 2">
    <name type="scientific">Ferroacidibacillus organovorans</name>
    <dbReference type="NCBI Taxonomy" id="1765683"/>
    <lineage>
        <taxon>Bacteria</taxon>
        <taxon>Bacillati</taxon>
        <taxon>Bacillota</taxon>
        <taxon>Bacilli</taxon>
        <taxon>Bacillales</taxon>
        <taxon>Alicyclobacillaceae</taxon>
        <taxon>Ferroacidibacillus</taxon>
    </lineage>
</organism>